<evidence type="ECO:0000313" key="6">
    <source>
        <dbReference type="Ensembl" id="ENSAMEP00000043888.1"/>
    </source>
</evidence>
<gene>
    <name evidence="6" type="primary">DIP2C</name>
</gene>
<dbReference type="Pfam" id="PF00501">
    <property type="entry name" value="AMP-binding"/>
    <property type="match status" value="2"/>
</dbReference>
<accession>A0A7N5KTH0</accession>
<feature type="compositionally biased region" description="Polar residues" evidence="2">
    <location>
        <begin position="113"/>
        <end position="123"/>
    </location>
</feature>
<evidence type="ECO:0000313" key="7">
    <source>
        <dbReference type="Proteomes" id="UP000008912"/>
    </source>
</evidence>
<reference evidence="6 7" key="1">
    <citation type="journal article" date="2010" name="Nature">
        <title>The sequence and de novo assembly of the giant panda genome.</title>
        <authorList>
            <person name="Li R."/>
            <person name="Fan W."/>
            <person name="Tian G."/>
            <person name="Zhu H."/>
            <person name="He L."/>
            <person name="Cai J."/>
            <person name="Huang Q."/>
            <person name="Cai Q."/>
            <person name="Li B."/>
            <person name="Bai Y."/>
            <person name="Zhang Z."/>
            <person name="Zhang Y."/>
            <person name="Wang W."/>
            <person name="Li J."/>
            <person name="Wei F."/>
            <person name="Li H."/>
            <person name="Jian M."/>
            <person name="Li J."/>
            <person name="Zhang Z."/>
            <person name="Nielsen R."/>
            <person name="Li D."/>
            <person name="Gu W."/>
            <person name="Yang Z."/>
            <person name="Xuan Z."/>
            <person name="Ryder O.A."/>
            <person name="Leung F.C."/>
            <person name="Zhou Y."/>
            <person name="Cao J."/>
            <person name="Sun X."/>
            <person name="Fu Y."/>
            <person name="Fang X."/>
            <person name="Guo X."/>
            <person name="Wang B."/>
            <person name="Hou R."/>
            <person name="Shen F."/>
            <person name="Mu B."/>
            <person name="Ni P."/>
            <person name="Lin R."/>
            <person name="Qian W."/>
            <person name="Wang G."/>
            <person name="Yu C."/>
            <person name="Nie W."/>
            <person name="Wang J."/>
            <person name="Wu Z."/>
            <person name="Liang H."/>
            <person name="Min J."/>
            <person name="Wu Q."/>
            <person name="Cheng S."/>
            <person name="Ruan J."/>
            <person name="Wang M."/>
            <person name="Shi Z."/>
            <person name="Wen M."/>
            <person name="Liu B."/>
            <person name="Ren X."/>
            <person name="Zheng H."/>
            <person name="Dong D."/>
            <person name="Cook K."/>
            <person name="Shan G."/>
            <person name="Zhang H."/>
            <person name="Kosiol C."/>
            <person name="Xie X."/>
            <person name="Lu Z."/>
            <person name="Zheng H."/>
            <person name="Li Y."/>
            <person name="Steiner C.C."/>
            <person name="Lam T.T."/>
            <person name="Lin S."/>
            <person name="Zhang Q."/>
            <person name="Li G."/>
            <person name="Tian J."/>
            <person name="Gong T."/>
            <person name="Liu H."/>
            <person name="Zhang D."/>
            <person name="Fang L."/>
            <person name="Ye C."/>
            <person name="Zhang J."/>
            <person name="Hu W."/>
            <person name="Xu A."/>
            <person name="Ren Y."/>
            <person name="Zhang G."/>
            <person name="Bruford M.W."/>
            <person name="Li Q."/>
            <person name="Ma L."/>
            <person name="Guo Y."/>
            <person name="An N."/>
            <person name="Hu Y."/>
            <person name="Zheng Y."/>
            <person name="Shi Y."/>
            <person name="Li Z."/>
            <person name="Liu Q."/>
            <person name="Chen Y."/>
            <person name="Zhao J."/>
            <person name="Qu N."/>
            <person name="Zhao S."/>
            <person name="Tian F."/>
            <person name="Wang X."/>
            <person name="Wang H."/>
            <person name="Xu L."/>
            <person name="Liu X."/>
            <person name="Vinar T."/>
            <person name="Wang Y."/>
            <person name="Lam T.W."/>
            <person name="Yiu S.M."/>
            <person name="Liu S."/>
            <person name="Zhang H."/>
            <person name="Li D."/>
            <person name="Huang Y."/>
            <person name="Wang X."/>
            <person name="Yang G."/>
            <person name="Jiang Z."/>
            <person name="Wang J."/>
            <person name="Qin N."/>
            <person name="Li L."/>
            <person name="Li J."/>
            <person name="Bolund L."/>
            <person name="Kristiansen K."/>
            <person name="Wong G.K."/>
            <person name="Olson M."/>
            <person name="Zhang X."/>
            <person name="Li S."/>
            <person name="Yang H."/>
            <person name="Wang J."/>
            <person name="Wang J."/>
        </authorList>
    </citation>
    <scope>NUCLEOTIDE SEQUENCE [LARGE SCALE GENOMIC DNA]</scope>
</reference>
<dbReference type="Proteomes" id="UP000008912">
    <property type="component" value="Unassembled WGS sequence"/>
</dbReference>
<feature type="region of interest" description="Disordered" evidence="2">
    <location>
        <begin position="113"/>
        <end position="144"/>
    </location>
</feature>
<feature type="domain" description="AMP-binding enzyme C-terminal" evidence="5">
    <location>
        <begin position="1350"/>
        <end position="1452"/>
    </location>
</feature>
<dbReference type="Pfam" id="PF06464">
    <property type="entry name" value="DMAP_binding"/>
    <property type="match status" value="1"/>
</dbReference>
<dbReference type="FunFam" id="3.30.300.30:FF:000001">
    <property type="entry name" value="DIP2 disco-interacting protein 2 homolog C"/>
    <property type="match status" value="1"/>
</dbReference>
<comment type="similarity">
    <text evidence="1">Belongs to the DIP2 family.</text>
</comment>
<dbReference type="InterPro" id="IPR000873">
    <property type="entry name" value="AMP-dep_synth/lig_dom"/>
</dbReference>
<reference evidence="6" key="3">
    <citation type="submission" date="2025-09" db="UniProtKB">
        <authorList>
            <consortium name="Ensembl"/>
        </authorList>
    </citation>
    <scope>IDENTIFICATION</scope>
</reference>
<feature type="domain" description="DMAP1-binding" evidence="4">
    <location>
        <begin position="7"/>
        <end position="106"/>
    </location>
</feature>
<feature type="compositionally biased region" description="Low complexity" evidence="2">
    <location>
        <begin position="157"/>
        <end position="170"/>
    </location>
</feature>
<dbReference type="Ensembl" id="ENSAMET00000037767.1">
    <property type="protein sequence ID" value="ENSAMEP00000043888.1"/>
    <property type="gene ID" value="ENSAMEG00000010233.2"/>
</dbReference>
<evidence type="ECO:0000259" key="5">
    <source>
        <dbReference type="Pfam" id="PF23024"/>
    </source>
</evidence>
<dbReference type="InterPro" id="IPR042099">
    <property type="entry name" value="ANL_N_sf"/>
</dbReference>
<dbReference type="GeneTree" id="ENSGT00950000182997"/>
<dbReference type="InterPro" id="IPR037337">
    <property type="entry name" value="Dip2-like_dom"/>
</dbReference>
<name>A0A7N5KTH0_AILME</name>
<dbReference type="Pfam" id="PF23024">
    <property type="entry name" value="AMP-dom_DIP2-like"/>
    <property type="match status" value="1"/>
</dbReference>
<reference evidence="6" key="2">
    <citation type="submission" date="2025-08" db="UniProtKB">
        <authorList>
            <consortium name="Ensembl"/>
        </authorList>
    </citation>
    <scope>IDENTIFICATION</scope>
</reference>
<dbReference type="InterPro" id="IPR025110">
    <property type="entry name" value="AMP-bd_C"/>
</dbReference>
<evidence type="ECO:0000256" key="1">
    <source>
        <dbReference type="ARBA" id="ARBA00007735"/>
    </source>
</evidence>
<dbReference type="CDD" id="cd05905">
    <property type="entry name" value="Dip2"/>
    <property type="match status" value="1"/>
</dbReference>
<dbReference type="InterPro" id="IPR045851">
    <property type="entry name" value="AMP-bd_C_sf"/>
</dbReference>
<sequence length="1461" mass="160185">MAKVNDKKRSKLIGAYLPQPPRRARGACVTACHLLTVPGPAPQFAPWPVMCALQKHQHCDSVASRIQATHVSPFVLDVHTEAVQAALAKHKERKMAVPMPSKRRSLVVQTSMDAYTPPDTSSGSEDEGSVQGDSQGTPTSSQGSINMEHWISQAIHGSTTSTTSSSSTQSGGSGAAHRLADVMAQTHIENHSAPPDVTTYTSEHPIQVERPQGSTTSRTAPKYGNAELMETGDGVPVSSRVSAKIQQLVNTLKRPKRPPLREFFVDDFEELLEVQQPDPNQPKPEGAQMLAMRGEQLGVVTNWPPSLEAALQRWGTISPKAPCLTTMDTNGKPLYILTYGKLWTRSMKVAYNILHKLGTKQEPMVRPGDRVALVFPNNDPAASMVAFYGCLLAEVVPVPIEVPLTRKDAGSQQIGFLLGSCGVTVALTSDACHKGLPKSPTGEIPQFKGWPKLLWFVTESKHLSKPPRDWFPHIKDANNDTAYIEYKTCKDGSVLGVTVTRIALLTHCQALTQACGYTEAETIVNVLDFKKDVGLWHGILTSVMNMMHVISIPYSLMKVNPLSWIQKVCQYKAKVACVKSRDMHWALVAHRDQRDVNLSSLRMLIVADGANPWSISSCDAFLNVFQSKGLRQEVICPCASSPEALTVAIRRYGRAPCRAGRGSAAACRGSCLTEEETGKLEMCSMSHDCGTFGLFRNTHLSVVFFCETRITWISRPRSYGRAASHVGLPCVGTAVHTHQLLWPSLHSLSICFPSIDNTCSDVVPSLTFQAIDSIHQVGVYCLALVPANTLPKTPLGGIHLSETKQLFLEGSLHPCNVLMCPHTCVTNLPKPRQKQPEIGPASVMVGNLVSGKRIAQASGRDLGQIEDNDQARKFLFLSEVLQWRAQTTPDHVLYTLLNCRGTIASSLTCVQLHKRAEKIAVMLMERGHLQDGDHVALVYPPGIDLIAAFYGCLYAGCVPITVRPPHPQNIATTLPTVKMIVEVSRSACLMTTQLTCKLLRSREAAAAVDVRAWPPILDTDDLPKKRPAQIYKPSNPDTLAYLDFSVSTTGMLAGVKMSHAATSAFCRSIKLQCELYPSREVAICLDPYCGLGFVLWCLCSVYSGHQSILIPPSELETNPALWLLAVSQYKVRDTFCSYSVMELCTKGLGSQTESLKARGLDLSRVRTCVVVAEERPRIALTQSFSKLFKDLGLHPRAVSTSFGCRVNLAICLQGTSGPDPTTVYVDMRALRHDRVRLVERGSPHSLPLMESGKILPGVRIIIANPETKGPLGDSHLGEIWVHSAHNASGYFTIYGDESLQSDHFNSRLSFGDTQTVWARTGYLGFLRRTELTDANGERHDALYVVGALDEAMELRGMRYHPIDIETSVIRAHKSVTECAVFTWTNLLVVVVELDGSEQEALDLVPLVTNVVLEEHYLVVGVVVVVDIGVIPINSRGEKQRMHLRDGFLADQLDPIYVAYNM</sequence>
<keyword evidence="7" id="KW-1185">Reference proteome</keyword>
<feature type="domain" description="AMP-dependent synthetase/ligase" evidence="3">
    <location>
        <begin position="881"/>
        <end position="1291"/>
    </location>
</feature>
<feature type="compositionally biased region" description="Polar residues" evidence="2">
    <location>
        <begin position="131"/>
        <end position="144"/>
    </location>
</feature>
<dbReference type="InterPro" id="IPR010506">
    <property type="entry name" value="DMAP1-bd"/>
</dbReference>
<feature type="region of interest" description="Disordered" evidence="2">
    <location>
        <begin position="157"/>
        <end position="176"/>
    </location>
</feature>
<protein>
    <submittedName>
        <fullName evidence="6">Disco interacting C</fullName>
    </submittedName>
</protein>
<dbReference type="Gene3D" id="3.40.50.12780">
    <property type="entry name" value="N-terminal domain of ligase-like"/>
    <property type="match status" value="2"/>
</dbReference>
<evidence type="ECO:0000259" key="3">
    <source>
        <dbReference type="Pfam" id="PF00501"/>
    </source>
</evidence>
<proteinExistence type="inferred from homology"/>
<evidence type="ECO:0000259" key="4">
    <source>
        <dbReference type="Pfam" id="PF06464"/>
    </source>
</evidence>
<feature type="domain" description="AMP-dependent synthetase/ligase" evidence="3">
    <location>
        <begin position="320"/>
        <end position="627"/>
    </location>
</feature>
<dbReference type="SUPFAM" id="SSF56801">
    <property type="entry name" value="Acetyl-CoA synthetase-like"/>
    <property type="match status" value="2"/>
</dbReference>
<dbReference type="PANTHER" id="PTHR22754:SF33">
    <property type="entry name" value="DISCO-INTERACTING PROTEIN 2 HOMOLOG C"/>
    <property type="match status" value="1"/>
</dbReference>
<dbReference type="PANTHER" id="PTHR22754">
    <property type="entry name" value="DISCO-INTERACTING PROTEIN 2 DIP2 -RELATED"/>
    <property type="match status" value="1"/>
</dbReference>
<evidence type="ECO:0000256" key="2">
    <source>
        <dbReference type="SAM" id="MobiDB-lite"/>
    </source>
</evidence>
<organism evidence="6 7">
    <name type="scientific">Ailuropoda melanoleuca</name>
    <name type="common">Giant panda</name>
    <dbReference type="NCBI Taxonomy" id="9646"/>
    <lineage>
        <taxon>Eukaryota</taxon>
        <taxon>Metazoa</taxon>
        <taxon>Chordata</taxon>
        <taxon>Craniata</taxon>
        <taxon>Vertebrata</taxon>
        <taxon>Euteleostomi</taxon>
        <taxon>Mammalia</taxon>
        <taxon>Eutheria</taxon>
        <taxon>Laurasiatheria</taxon>
        <taxon>Carnivora</taxon>
        <taxon>Caniformia</taxon>
        <taxon>Ursidae</taxon>
        <taxon>Ailuropoda</taxon>
    </lineage>
</organism>
<dbReference type="Gene3D" id="3.30.300.30">
    <property type="match status" value="2"/>
</dbReference>